<feature type="transmembrane region" description="Helical" evidence="1">
    <location>
        <begin position="74"/>
        <end position="93"/>
    </location>
</feature>
<proteinExistence type="predicted"/>
<dbReference type="PANTHER" id="PTHR19353:SF73">
    <property type="entry name" value="FATTY ACID DESATURASE"/>
    <property type="match status" value="1"/>
</dbReference>
<feature type="transmembrane region" description="Helical" evidence="1">
    <location>
        <begin position="213"/>
        <end position="246"/>
    </location>
</feature>
<evidence type="ECO:0000259" key="2">
    <source>
        <dbReference type="Pfam" id="PF00487"/>
    </source>
</evidence>
<sequence length="363" mass="39596">MGQLSAPSSPPAPTVAGAAPAAVPLTATLARELARHCRAYREPMTRKAIGQLATTVPPFLLLVGLMLWAAAEAWWPGLLLALPAGGLLVRLFTIQHDCGHGSYFRSRAANDRLGRALSLLTATPYDSWKRAHALHHATTGDLDRRGVGDVRTLTVREYRALPWAGRLWYRLYRNPVALVLVGSPLNFLVLQRLPNGMGLPWRAAWRDVAALDAALALAVAALAPLAGGVAPVLLALVPTVCVAAWVGGWLFYVQHQHGDAVWERGGDWDFHRVAPSGSSYYVLPRALQWLTGNVGLHHVHHLDSRVPNYRLQECLEGHDALGRINRLTLLGSLRCARLALWDEGSRRLVTFAEACRGAPVRQS</sequence>
<dbReference type="GO" id="GO:0016717">
    <property type="term" value="F:oxidoreductase activity, acting on paired donors, with oxidation of a pair of donors resulting in the reduction of molecular oxygen to two molecules of water"/>
    <property type="evidence" value="ECO:0007669"/>
    <property type="project" value="TreeGrafter"/>
</dbReference>
<dbReference type="InterPro" id="IPR005804">
    <property type="entry name" value="FA_desaturase_dom"/>
</dbReference>
<protein>
    <submittedName>
        <fullName evidence="3">Fatty acid desaturase</fullName>
    </submittedName>
</protein>
<reference evidence="3" key="1">
    <citation type="submission" date="2020-04" db="EMBL/GenBank/DDBJ databases">
        <title>A desert anoxygenic phototrophic bacterium fixes CO2 using RubisCO under aerobic conditions.</title>
        <authorList>
            <person name="Tang K."/>
        </authorList>
    </citation>
    <scope>NUCLEOTIDE SEQUENCE [LARGE SCALE GENOMIC DNA]</scope>
    <source>
        <strain evidence="3">MIMtkB3</strain>
    </source>
</reference>
<dbReference type="KEGG" id="acru:HHL28_02005"/>
<organism evidence="3 4">
    <name type="scientific">Aerophototrophica crusticola</name>
    <dbReference type="NCBI Taxonomy" id="1709002"/>
    <lineage>
        <taxon>Bacteria</taxon>
        <taxon>Pseudomonadati</taxon>
        <taxon>Pseudomonadota</taxon>
        <taxon>Alphaproteobacteria</taxon>
        <taxon>Rhodospirillales</taxon>
        <taxon>Rhodospirillaceae</taxon>
        <taxon>Aerophototrophica</taxon>
    </lineage>
</organism>
<keyword evidence="1" id="KW-0812">Transmembrane</keyword>
<gene>
    <name evidence="3" type="ORF">HHL28_02005</name>
</gene>
<dbReference type="InterPro" id="IPR012171">
    <property type="entry name" value="Fatty_acid_desaturase"/>
</dbReference>
<feature type="transmembrane region" description="Helical" evidence="1">
    <location>
        <begin position="48"/>
        <end position="68"/>
    </location>
</feature>
<keyword evidence="1" id="KW-1133">Transmembrane helix</keyword>
<dbReference type="AlphaFoldDB" id="A0A858RBG9"/>
<evidence type="ECO:0000256" key="1">
    <source>
        <dbReference type="SAM" id="Phobius"/>
    </source>
</evidence>
<accession>A0A858RBG9</accession>
<feature type="domain" description="Fatty acid desaturase" evidence="2">
    <location>
        <begin position="74"/>
        <end position="315"/>
    </location>
</feature>
<feature type="transmembrane region" description="Helical" evidence="1">
    <location>
        <begin position="176"/>
        <end position="193"/>
    </location>
</feature>
<dbReference type="GO" id="GO:0006629">
    <property type="term" value="P:lipid metabolic process"/>
    <property type="evidence" value="ECO:0007669"/>
    <property type="project" value="InterPro"/>
</dbReference>
<name>A0A858RBG9_9PROT</name>
<keyword evidence="1" id="KW-0472">Membrane</keyword>
<keyword evidence="4" id="KW-1185">Reference proteome</keyword>
<dbReference type="GO" id="GO:0016020">
    <property type="term" value="C:membrane"/>
    <property type="evidence" value="ECO:0007669"/>
    <property type="project" value="TreeGrafter"/>
</dbReference>
<dbReference type="Pfam" id="PF00487">
    <property type="entry name" value="FA_desaturase"/>
    <property type="match status" value="1"/>
</dbReference>
<dbReference type="CDD" id="cd03507">
    <property type="entry name" value="Delta12-FADS-like"/>
    <property type="match status" value="1"/>
</dbReference>
<evidence type="ECO:0000313" key="3">
    <source>
        <dbReference type="EMBL" id="QJE74744.1"/>
    </source>
</evidence>
<evidence type="ECO:0000313" key="4">
    <source>
        <dbReference type="Proteomes" id="UP000501891"/>
    </source>
</evidence>
<dbReference type="EMBL" id="CP051775">
    <property type="protein sequence ID" value="QJE74744.1"/>
    <property type="molecule type" value="Genomic_DNA"/>
</dbReference>
<dbReference type="PANTHER" id="PTHR19353">
    <property type="entry name" value="FATTY ACID DESATURASE 2"/>
    <property type="match status" value="1"/>
</dbReference>
<dbReference type="Proteomes" id="UP000501891">
    <property type="component" value="Chromosome"/>
</dbReference>